<accession>A0A6A6DLD8</accession>
<evidence type="ECO:0000313" key="1">
    <source>
        <dbReference type="EMBL" id="KAF2180344.1"/>
    </source>
</evidence>
<name>A0A6A6DLD8_9PEZI</name>
<keyword evidence="2" id="KW-1185">Reference proteome</keyword>
<reference evidence="1" key="1">
    <citation type="journal article" date="2020" name="Stud. Mycol.">
        <title>101 Dothideomycetes genomes: a test case for predicting lifestyles and emergence of pathogens.</title>
        <authorList>
            <person name="Haridas S."/>
            <person name="Albert R."/>
            <person name="Binder M."/>
            <person name="Bloem J."/>
            <person name="Labutti K."/>
            <person name="Salamov A."/>
            <person name="Andreopoulos B."/>
            <person name="Baker S."/>
            <person name="Barry K."/>
            <person name="Bills G."/>
            <person name="Bluhm B."/>
            <person name="Cannon C."/>
            <person name="Castanera R."/>
            <person name="Culley D."/>
            <person name="Daum C."/>
            <person name="Ezra D."/>
            <person name="Gonzalez J."/>
            <person name="Henrissat B."/>
            <person name="Kuo A."/>
            <person name="Liang C."/>
            <person name="Lipzen A."/>
            <person name="Lutzoni F."/>
            <person name="Magnuson J."/>
            <person name="Mondo S."/>
            <person name="Nolan M."/>
            <person name="Ohm R."/>
            <person name="Pangilinan J."/>
            <person name="Park H.-J."/>
            <person name="Ramirez L."/>
            <person name="Alfaro M."/>
            <person name="Sun H."/>
            <person name="Tritt A."/>
            <person name="Yoshinaga Y."/>
            <person name="Zwiers L.-H."/>
            <person name="Turgeon B."/>
            <person name="Goodwin S."/>
            <person name="Spatafora J."/>
            <person name="Crous P."/>
            <person name="Grigoriev I."/>
        </authorList>
    </citation>
    <scope>NUCLEOTIDE SEQUENCE</scope>
    <source>
        <strain evidence="1">CBS 207.26</strain>
    </source>
</reference>
<proteinExistence type="predicted"/>
<protein>
    <submittedName>
        <fullName evidence="1">Uncharacterized protein</fullName>
    </submittedName>
</protein>
<evidence type="ECO:0000313" key="2">
    <source>
        <dbReference type="Proteomes" id="UP000800200"/>
    </source>
</evidence>
<dbReference type="OrthoDB" id="10619452at2759"/>
<dbReference type="Proteomes" id="UP000800200">
    <property type="component" value="Unassembled WGS sequence"/>
</dbReference>
<sequence>MARLDRQNCFIVSMAADVIVHSRPDWKMKKIATFELVDDEGIDEELVMSLVKLLQTYQRSKHPLCIEGHVNPKYSSIARRPDVSAEHDQWPMISAVNFAANFAVKKLLVPDTIGTTDSVYA</sequence>
<dbReference type="EMBL" id="ML994658">
    <property type="protein sequence ID" value="KAF2180344.1"/>
    <property type="molecule type" value="Genomic_DNA"/>
</dbReference>
<organism evidence="1 2">
    <name type="scientific">Zopfia rhizophila CBS 207.26</name>
    <dbReference type="NCBI Taxonomy" id="1314779"/>
    <lineage>
        <taxon>Eukaryota</taxon>
        <taxon>Fungi</taxon>
        <taxon>Dikarya</taxon>
        <taxon>Ascomycota</taxon>
        <taxon>Pezizomycotina</taxon>
        <taxon>Dothideomycetes</taxon>
        <taxon>Dothideomycetes incertae sedis</taxon>
        <taxon>Zopfiaceae</taxon>
        <taxon>Zopfia</taxon>
    </lineage>
</organism>
<dbReference type="AlphaFoldDB" id="A0A6A6DLD8"/>
<gene>
    <name evidence="1" type="ORF">K469DRAFT_714724</name>
</gene>